<name>A0A0M3KG32_ANISI</name>
<reference evidence="1" key="1">
    <citation type="submission" date="2017-02" db="UniProtKB">
        <authorList>
            <consortium name="WormBaseParasite"/>
        </authorList>
    </citation>
    <scope>IDENTIFICATION</scope>
</reference>
<accession>A0A0M3KG32</accession>
<dbReference type="AlphaFoldDB" id="A0A0M3KG32"/>
<sequence length="37" mass="4276">LAHQVNEVNLASQVQEEKQVMLESPVIFVHRRVAFKT</sequence>
<organism evidence="1">
    <name type="scientific">Anisakis simplex</name>
    <name type="common">Herring worm</name>
    <dbReference type="NCBI Taxonomy" id="6269"/>
    <lineage>
        <taxon>Eukaryota</taxon>
        <taxon>Metazoa</taxon>
        <taxon>Ecdysozoa</taxon>
        <taxon>Nematoda</taxon>
        <taxon>Chromadorea</taxon>
        <taxon>Rhabditida</taxon>
        <taxon>Spirurina</taxon>
        <taxon>Ascaridomorpha</taxon>
        <taxon>Ascaridoidea</taxon>
        <taxon>Anisakidae</taxon>
        <taxon>Anisakis</taxon>
        <taxon>Anisakis simplex complex</taxon>
    </lineage>
</organism>
<proteinExistence type="predicted"/>
<protein>
    <submittedName>
        <fullName evidence="1">Oxidoreductase</fullName>
    </submittedName>
</protein>
<dbReference type="WBParaSite" id="ASIM_0001994401-mRNA-1">
    <property type="protein sequence ID" value="ASIM_0001994401-mRNA-1"/>
    <property type="gene ID" value="ASIM_0001994401"/>
</dbReference>
<evidence type="ECO:0000313" key="1">
    <source>
        <dbReference type="WBParaSite" id="ASIM_0001994401-mRNA-1"/>
    </source>
</evidence>